<dbReference type="AlphaFoldDB" id="A0AAW3F9K1"/>
<evidence type="ECO:0000313" key="2">
    <source>
        <dbReference type="Proteomes" id="UP000029590"/>
    </source>
</evidence>
<protein>
    <submittedName>
        <fullName evidence="1">Uncharacterized protein</fullName>
    </submittedName>
</protein>
<proteinExistence type="predicted"/>
<comment type="caution">
    <text evidence="1">The sequence shown here is derived from an EMBL/GenBank/DDBJ whole genome shotgun (WGS) entry which is preliminary data.</text>
</comment>
<dbReference type="EMBL" id="JPGG01000012">
    <property type="protein sequence ID" value="KGC20210.1"/>
    <property type="molecule type" value="Genomic_DNA"/>
</dbReference>
<accession>A0AAW3F9K1</accession>
<organism evidence="1 2">
    <name type="scientific">Burkholderia gladioli</name>
    <name type="common">Pseudomonas marginata</name>
    <name type="synonym">Phytomonas marginata</name>
    <dbReference type="NCBI Taxonomy" id="28095"/>
    <lineage>
        <taxon>Bacteria</taxon>
        <taxon>Pseudomonadati</taxon>
        <taxon>Pseudomonadota</taxon>
        <taxon>Betaproteobacteria</taxon>
        <taxon>Burkholderiales</taxon>
        <taxon>Burkholderiaceae</taxon>
        <taxon>Burkholderia</taxon>
    </lineage>
</organism>
<reference evidence="1 2" key="1">
    <citation type="submission" date="2014-04" db="EMBL/GenBank/DDBJ databases">
        <authorList>
            <person name="Bishop-Lilly K.A."/>
            <person name="Broomall S.M."/>
            <person name="Chain P.S."/>
            <person name="Chertkov O."/>
            <person name="Coyne S.R."/>
            <person name="Daligault H.E."/>
            <person name="Davenport K.W."/>
            <person name="Erkkila T."/>
            <person name="Frey K.G."/>
            <person name="Gibbons H.S."/>
            <person name="Gu W."/>
            <person name="Jaissle J."/>
            <person name="Johnson S.L."/>
            <person name="Koroleva G.I."/>
            <person name="Ladner J.T."/>
            <person name="Lo C.-C."/>
            <person name="Minogue T.D."/>
            <person name="Munk C."/>
            <person name="Palacios G.F."/>
            <person name="Redden C.L."/>
            <person name="Rosenzweig C.N."/>
            <person name="Scholz M.B."/>
            <person name="Teshima H."/>
            <person name="Xu Y."/>
        </authorList>
    </citation>
    <scope>NUCLEOTIDE SEQUENCE [LARGE SCALE GENOMIC DNA]</scope>
    <source>
        <strain evidence="2">gladioli</strain>
    </source>
</reference>
<dbReference type="Proteomes" id="UP000029590">
    <property type="component" value="Unassembled WGS sequence"/>
</dbReference>
<name>A0AAW3F9K1_BURGA</name>
<evidence type="ECO:0000313" key="1">
    <source>
        <dbReference type="EMBL" id="KGC20210.1"/>
    </source>
</evidence>
<dbReference type="RefSeq" id="WP_036057644.1">
    <property type="nucleotide sequence ID" value="NZ_CADEPP010000023.1"/>
</dbReference>
<gene>
    <name evidence="1" type="ORF">DM48_7994</name>
</gene>
<sequence length="134" mass="15033">MQLSEFTVHDVAQFPEVRCAPETAYPGYAAQWRAELEALIERGEPFFMLFAEGEFKEAQEDMRVRAVWLKENKVTLAKLCRSIVSIESDAAKRAKLLEQLRGLEKAFGIPRLVASTESEGRVAGLESMSHSADN</sequence>